<dbReference type="PRINTS" id="PR00039">
    <property type="entry name" value="HTHLYSR"/>
</dbReference>
<keyword evidence="4" id="KW-0804">Transcription</keyword>
<dbReference type="InterPro" id="IPR005119">
    <property type="entry name" value="LysR_subst-bd"/>
</dbReference>
<dbReference type="Pfam" id="PF03466">
    <property type="entry name" value="LysR_substrate"/>
    <property type="match status" value="1"/>
</dbReference>
<dbReference type="Gene3D" id="3.40.190.290">
    <property type="match status" value="1"/>
</dbReference>
<dbReference type="AlphaFoldDB" id="A0A430B8G1"/>
<dbReference type="InterPro" id="IPR050950">
    <property type="entry name" value="HTH-type_LysR_regulators"/>
</dbReference>
<accession>A0A430B8G1</accession>
<dbReference type="Pfam" id="PF00126">
    <property type="entry name" value="HTH_1"/>
    <property type="match status" value="1"/>
</dbReference>
<dbReference type="PANTHER" id="PTHR30419:SF8">
    <property type="entry name" value="NITROGEN ASSIMILATION TRANSCRIPTIONAL ACTIVATOR-RELATED"/>
    <property type="match status" value="1"/>
</dbReference>
<dbReference type="GO" id="GO:0003700">
    <property type="term" value="F:DNA-binding transcription factor activity"/>
    <property type="evidence" value="ECO:0007669"/>
    <property type="project" value="InterPro"/>
</dbReference>
<protein>
    <submittedName>
        <fullName evidence="6">LysR family transcriptional regulator</fullName>
    </submittedName>
</protein>
<feature type="domain" description="HTH lysR-type" evidence="5">
    <location>
        <begin position="1"/>
        <end position="58"/>
    </location>
</feature>
<keyword evidence="2" id="KW-0805">Transcription regulation</keyword>
<evidence type="ECO:0000256" key="1">
    <source>
        <dbReference type="ARBA" id="ARBA00009437"/>
    </source>
</evidence>
<dbReference type="Proteomes" id="UP000288028">
    <property type="component" value="Unassembled WGS sequence"/>
</dbReference>
<reference evidence="6 7" key="1">
    <citation type="submission" date="2017-05" db="EMBL/GenBank/DDBJ databases">
        <title>Vagococcus spp. assemblies.</title>
        <authorList>
            <person name="Gulvik C.A."/>
        </authorList>
    </citation>
    <scope>NUCLEOTIDE SEQUENCE [LARGE SCALE GENOMIC DNA]</scope>
    <source>
        <strain evidence="6 7">SS1714</strain>
    </source>
</reference>
<evidence type="ECO:0000256" key="2">
    <source>
        <dbReference type="ARBA" id="ARBA00023015"/>
    </source>
</evidence>
<keyword evidence="3" id="KW-0238">DNA-binding</keyword>
<comment type="caution">
    <text evidence="6">The sequence shown here is derived from an EMBL/GenBank/DDBJ whole genome shotgun (WGS) entry which is preliminary data.</text>
</comment>
<keyword evidence="7" id="KW-1185">Reference proteome</keyword>
<dbReference type="InterPro" id="IPR036388">
    <property type="entry name" value="WH-like_DNA-bd_sf"/>
</dbReference>
<comment type="similarity">
    <text evidence="1">Belongs to the LysR transcriptional regulatory family.</text>
</comment>
<dbReference type="OrthoDB" id="9803735at2"/>
<dbReference type="GeneID" id="95580359"/>
<dbReference type="SUPFAM" id="SSF46785">
    <property type="entry name" value="Winged helix' DNA-binding domain"/>
    <property type="match status" value="1"/>
</dbReference>
<dbReference type="InterPro" id="IPR036390">
    <property type="entry name" value="WH_DNA-bd_sf"/>
</dbReference>
<name>A0A430B8G1_9ENTE</name>
<sequence length="298" mass="34218">MNIQQLKYFIEIANTNNLSAAARNLFVTQPTLSLALKKLETELRTSLFTHTDKPFQLTRTGLYLYEEGQKIVDQFDQLVVDIHNMNENPDEKKKQIKLGITTLFSVQFMKEISQYLSTHPHIDLVIKQDGSPYLQGLLNQNELDIGLISFPNLYPETLTIEALGTSTKGYNVHVVVPESNPLSQKEELTFKDLEGQRFSSLTTNFMLGRLLIDRASDCGYKPNIVLHNDDLQVLLHSVNKNESICILPIEYREVGKSDNVKWIPLIDKYDYFPIGIALRKDYHITKDIKDFIEIIKNN</sequence>
<evidence type="ECO:0000256" key="4">
    <source>
        <dbReference type="ARBA" id="ARBA00023163"/>
    </source>
</evidence>
<proteinExistence type="inferred from homology"/>
<dbReference type="PROSITE" id="PS50931">
    <property type="entry name" value="HTH_LYSR"/>
    <property type="match status" value="1"/>
</dbReference>
<dbReference type="GO" id="GO:0003677">
    <property type="term" value="F:DNA binding"/>
    <property type="evidence" value="ECO:0007669"/>
    <property type="project" value="UniProtKB-KW"/>
</dbReference>
<dbReference type="FunFam" id="1.10.10.10:FF:000001">
    <property type="entry name" value="LysR family transcriptional regulator"/>
    <property type="match status" value="1"/>
</dbReference>
<dbReference type="RefSeq" id="WP_126791831.1">
    <property type="nucleotide sequence ID" value="NZ_CP060720.1"/>
</dbReference>
<organism evidence="6 7">
    <name type="scientific">Vagococcus carniphilus</name>
    <dbReference type="NCBI Taxonomy" id="218144"/>
    <lineage>
        <taxon>Bacteria</taxon>
        <taxon>Bacillati</taxon>
        <taxon>Bacillota</taxon>
        <taxon>Bacilli</taxon>
        <taxon>Lactobacillales</taxon>
        <taxon>Enterococcaceae</taxon>
        <taxon>Vagococcus</taxon>
    </lineage>
</organism>
<gene>
    <name evidence="6" type="ORF">CBF28_03140</name>
</gene>
<evidence type="ECO:0000313" key="7">
    <source>
        <dbReference type="Proteomes" id="UP000288028"/>
    </source>
</evidence>
<dbReference type="EMBL" id="NGKB01000002">
    <property type="protein sequence ID" value="RSU16537.1"/>
    <property type="molecule type" value="Genomic_DNA"/>
</dbReference>
<dbReference type="CDD" id="cd05466">
    <property type="entry name" value="PBP2_LTTR_substrate"/>
    <property type="match status" value="1"/>
</dbReference>
<evidence type="ECO:0000259" key="5">
    <source>
        <dbReference type="PROSITE" id="PS50931"/>
    </source>
</evidence>
<dbReference type="InterPro" id="IPR000847">
    <property type="entry name" value="LysR_HTH_N"/>
</dbReference>
<dbReference type="Gene3D" id="1.10.10.10">
    <property type="entry name" value="Winged helix-like DNA-binding domain superfamily/Winged helix DNA-binding domain"/>
    <property type="match status" value="1"/>
</dbReference>
<dbReference type="SUPFAM" id="SSF53850">
    <property type="entry name" value="Periplasmic binding protein-like II"/>
    <property type="match status" value="1"/>
</dbReference>
<evidence type="ECO:0000313" key="6">
    <source>
        <dbReference type="EMBL" id="RSU16537.1"/>
    </source>
</evidence>
<dbReference type="PANTHER" id="PTHR30419">
    <property type="entry name" value="HTH-TYPE TRANSCRIPTIONAL REGULATOR YBHD"/>
    <property type="match status" value="1"/>
</dbReference>
<dbReference type="GO" id="GO:0005829">
    <property type="term" value="C:cytosol"/>
    <property type="evidence" value="ECO:0007669"/>
    <property type="project" value="TreeGrafter"/>
</dbReference>
<evidence type="ECO:0000256" key="3">
    <source>
        <dbReference type="ARBA" id="ARBA00023125"/>
    </source>
</evidence>